<feature type="signal peptide" evidence="2">
    <location>
        <begin position="1"/>
        <end position="20"/>
    </location>
</feature>
<evidence type="ECO:0008006" key="5">
    <source>
        <dbReference type="Google" id="ProtNLM"/>
    </source>
</evidence>
<dbReference type="PANTHER" id="PTHR42928">
    <property type="entry name" value="TRICARBOXYLATE-BINDING PROTEIN"/>
    <property type="match status" value="1"/>
</dbReference>
<dbReference type="Gene3D" id="3.40.190.10">
    <property type="entry name" value="Periplasmic binding protein-like II"/>
    <property type="match status" value="1"/>
</dbReference>
<dbReference type="CDD" id="cd07012">
    <property type="entry name" value="PBP2_Bug_TTT"/>
    <property type="match status" value="1"/>
</dbReference>
<dbReference type="Proteomes" id="UP000679848">
    <property type="component" value="Chromosome"/>
</dbReference>
<keyword evidence="2" id="KW-0732">Signal</keyword>
<feature type="chain" id="PRO_5039465937" description="Tripartite tricarboxylate transporter substrate binding protein" evidence="2">
    <location>
        <begin position="21"/>
        <end position="378"/>
    </location>
</feature>
<dbReference type="KEGG" id="pfaa:MM59RIKEN_21510"/>
<evidence type="ECO:0000313" key="3">
    <source>
        <dbReference type="EMBL" id="BCK84832.1"/>
    </source>
</evidence>
<dbReference type="AlphaFoldDB" id="A0A810QFF6"/>
<organism evidence="3 4">
    <name type="scientific">Pusillibacter faecalis</name>
    <dbReference type="NCBI Taxonomy" id="2714358"/>
    <lineage>
        <taxon>Bacteria</taxon>
        <taxon>Bacillati</taxon>
        <taxon>Bacillota</taxon>
        <taxon>Clostridia</taxon>
        <taxon>Eubacteriales</taxon>
        <taxon>Oscillospiraceae</taxon>
        <taxon>Pusillibacter</taxon>
    </lineage>
</organism>
<reference evidence="3" key="1">
    <citation type="submission" date="2020-09" db="EMBL/GenBank/DDBJ databases">
        <title>New species isolated from human feces.</title>
        <authorList>
            <person name="Kitahara M."/>
            <person name="Shigeno Y."/>
            <person name="Shime M."/>
            <person name="Matsumoto Y."/>
            <person name="Nakamura S."/>
            <person name="Motooka D."/>
            <person name="Fukuoka S."/>
            <person name="Nishikawa H."/>
            <person name="Benno Y."/>
        </authorList>
    </citation>
    <scope>NUCLEOTIDE SEQUENCE</scope>
    <source>
        <strain evidence="3">MM59</strain>
    </source>
</reference>
<accession>A0A810QFF6</accession>
<dbReference type="PROSITE" id="PS51257">
    <property type="entry name" value="PROKAR_LIPOPROTEIN"/>
    <property type="match status" value="1"/>
</dbReference>
<dbReference type="InterPro" id="IPR042100">
    <property type="entry name" value="Bug_dom1"/>
</dbReference>
<dbReference type="Pfam" id="PF03401">
    <property type="entry name" value="TctC"/>
    <property type="match status" value="1"/>
</dbReference>
<dbReference type="EMBL" id="AP023420">
    <property type="protein sequence ID" value="BCK84832.1"/>
    <property type="molecule type" value="Genomic_DNA"/>
</dbReference>
<dbReference type="InterPro" id="IPR005064">
    <property type="entry name" value="BUG"/>
</dbReference>
<dbReference type="SUPFAM" id="SSF53850">
    <property type="entry name" value="Periplasmic binding protein-like II"/>
    <property type="match status" value="1"/>
</dbReference>
<dbReference type="PANTHER" id="PTHR42928:SF5">
    <property type="entry name" value="BLR1237 PROTEIN"/>
    <property type="match status" value="1"/>
</dbReference>
<protein>
    <recommendedName>
        <fullName evidence="5">Tripartite tricarboxylate transporter substrate binding protein</fullName>
    </recommendedName>
</protein>
<evidence type="ECO:0000256" key="1">
    <source>
        <dbReference type="ARBA" id="ARBA00006987"/>
    </source>
</evidence>
<evidence type="ECO:0000256" key="2">
    <source>
        <dbReference type="SAM" id="SignalP"/>
    </source>
</evidence>
<gene>
    <name evidence="3" type="ORF">MM59RIKEN_21510</name>
</gene>
<dbReference type="Gene3D" id="3.40.190.150">
    <property type="entry name" value="Bordetella uptake gene, domain 1"/>
    <property type="match status" value="1"/>
</dbReference>
<comment type="similarity">
    <text evidence="1">Belongs to the UPF0065 (bug) family.</text>
</comment>
<dbReference type="RefSeq" id="WP_187029662.1">
    <property type="nucleotide sequence ID" value="NZ_AP023420.1"/>
</dbReference>
<keyword evidence="4" id="KW-1185">Reference proteome</keyword>
<proteinExistence type="inferred from homology"/>
<name>A0A810QFF6_9FIRM</name>
<sequence>MKKKLLSLLMAAMMMTAILAGCGGDTAPADDSVGDGSGAVANPDYPNNGTINCVVGWSAGGTTDLVARKVAALMSQELGCNNNCTNVNGASGSIAATQVTAEGTDGETAWGGMISAINTWRAMGYNDMSWKDWYTFISCQTDFVLVVAGSSDFETYQDFVDYAAANPGKLSSGNPGLGSVGHLAAVTFCNAFGIETNHVPYSGGRAAAIGVMGGEIDYLFIAYGDVYDLIESGDLKPLACTGESDKIVTMADDTEITIPTLDGEKPEIAETTNKLAMWGVALPRTAPAEQVLAFQQAWQDAVDSEEFKAYCEEIGIKPAAITGDEADKLLSEGEAVYVELLESLDMTTVSAADLGIASSAEYSWDNVDTSDLIPWPAA</sequence>
<evidence type="ECO:0000313" key="4">
    <source>
        <dbReference type="Proteomes" id="UP000679848"/>
    </source>
</evidence>